<protein>
    <submittedName>
        <fullName evidence="1">Uncharacterized protein</fullName>
    </submittedName>
</protein>
<dbReference type="Proteomes" id="UP001286313">
    <property type="component" value="Unassembled WGS sequence"/>
</dbReference>
<comment type="caution">
    <text evidence="1">The sequence shown here is derived from an EMBL/GenBank/DDBJ whole genome shotgun (WGS) entry which is preliminary data.</text>
</comment>
<keyword evidence="2" id="KW-1185">Reference proteome</keyword>
<dbReference type="AlphaFoldDB" id="A0AAE1FH14"/>
<gene>
    <name evidence="1" type="ORF">Pcinc_021110</name>
</gene>
<accession>A0AAE1FH14</accession>
<name>A0AAE1FH14_PETCI</name>
<organism evidence="1 2">
    <name type="scientific">Petrolisthes cinctipes</name>
    <name type="common">Flat porcelain crab</name>
    <dbReference type="NCBI Taxonomy" id="88211"/>
    <lineage>
        <taxon>Eukaryota</taxon>
        <taxon>Metazoa</taxon>
        <taxon>Ecdysozoa</taxon>
        <taxon>Arthropoda</taxon>
        <taxon>Crustacea</taxon>
        <taxon>Multicrustacea</taxon>
        <taxon>Malacostraca</taxon>
        <taxon>Eumalacostraca</taxon>
        <taxon>Eucarida</taxon>
        <taxon>Decapoda</taxon>
        <taxon>Pleocyemata</taxon>
        <taxon>Anomura</taxon>
        <taxon>Galatheoidea</taxon>
        <taxon>Porcellanidae</taxon>
        <taxon>Petrolisthes</taxon>
    </lineage>
</organism>
<evidence type="ECO:0000313" key="1">
    <source>
        <dbReference type="EMBL" id="KAK3873913.1"/>
    </source>
</evidence>
<evidence type="ECO:0000313" key="2">
    <source>
        <dbReference type="Proteomes" id="UP001286313"/>
    </source>
</evidence>
<dbReference type="EMBL" id="JAWQEG010002168">
    <property type="protein sequence ID" value="KAK3873913.1"/>
    <property type="molecule type" value="Genomic_DNA"/>
</dbReference>
<reference evidence="1" key="1">
    <citation type="submission" date="2023-10" db="EMBL/GenBank/DDBJ databases">
        <title>Genome assemblies of two species of porcelain crab, Petrolisthes cinctipes and Petrolisthes manimaculis (Anomura: Porcellanidae).</title>
        <authorList>
            <person name="Angst P."/>
        </authorList>
    </citation>
    <scope>NUCLEOTIDE SEQUENCE</scope>
    <source>
        <strain evidence="1">PB745_01</strain>
        <tissue evidence="1">Gill</tissue>
    </source>
</reference>
<sequence>MRFLNNQQHKPPLPDLPTNILQEQQEMVRDPERVMRKGELEAMFLEKTTEKWTAKERGKLVELVRKQERKKSKYKVTFQTFVTLGYGNQSVMRFMMQLWIKLWPALTMMPRDHEMYQWVGLAEEVQRDVQAFINKLRRVPRRHTQFMTISDSDSEADLKLDRLNKTHGGRKWMKRLWEKTRRAELESAL</sequence>
<proteinExistence type="predicted"/>